<accession>A0AAP6JFN5</accession>
<keyword evidence="3" id="KW-1185">Reference proteome</keyword>
<feature type="domain" description="AsmA" evidence="1">
    <location>
        <begin position="499"/>
        <end position="672"/>
    </location>
</feature>
<reference evidence="2 3" key="1">
    <citation type="submission" date="2023-12" db="EMBL/GenBank/DDBJ databases">
        <title>Whole-genome sequencing of halo(alkali)philic microorganisms from hypersaline lakes.</title>
        <authorList>
            <person name="Sorokin D.Y."/>
            <person name="Merkel A.Y."/>
            <person name="Messina E."/>
            <person name="Yakimov M."/>
        </authorList>
    </citation>
    <scope>NUCLEOTIDE SEQUENCE [LARGE SCALE GENOMIC DNA]</scope>
    <source>
        <strain evidence="2 3">AB-CW1</strain>
    </source>
</reference>
<gene>
    <name evidence="2" type="ORF">VCB98_09840</name>
</gene>
<feature type="domain" description="AsmA" evidence="1">
    <location>
        <begin position="1"/>
        <end position="230"/>
    </location>
</feature>
<dbReference type="InterPro" id="IPR052894">
    <property type="entry name" value="AsmA-related"/>
</dbReference>
<proteinExistence type="predicted"/>
<dbReference type="GO" id="GO:0005886">
    <property type="term" value="C:plasma membrane"/>
    <property type="evidence" value="ECO:0007669"/>
    <property type="project" value="TreeGrafter"/>
</dbReference>
<name>A0AAP6JFN5_9GAMM</name>
<comment type="caution">
    <text evidence="2">The sequence shown here is derived from an EMBL/GenBank/DDBJ whole genome shotgun (WGS) entry which is preliminary data.</text>
</comment>
<dbReference type="EMBL" id="JAYGII010000021">
    <property type="protein sequence ID" value="MEA5446120.1"/>
    <property type="molecule type" value="Genomic_DNA"/>
</dbReference>
<evidence type="ECO:0000313" key="2">
    <source>
        <dbReference type="EMBL" id="MEA5446120.1"/>
    </source>
</evidence>
<dbReference type="Proteomes" id="UP001302316">
    <property type="component" value="Unassembled WGS sequence"/>
</dbReference>
<dbReference type="AlphaFoldDB" id="A0AAP6JFN5"/>
<protein>
    <submittedName>
        <fullName evidence="2">AsmA family protein</fullName>
    </submittedName>
</protein>
<dbReference type="PANTHER" id="PTHR30441">
    <property type="entry name" value="DUF748 DOMAIN-CONTAINING PROTEIN"/>
    <property type="match status" value="1"/>
</dbReference>
<evidence type="ECO:0000313" key="3">
    <source>
        <dbReference type="Proteomes" id="UP001302316"/>
    </source>
</evidence>
<dbReference type="PANTHER" id="PTHR30441:SF4">
    <property type="entry name" value="PROTEIN ASMA"/>
    <property type="match status" value="1"/>
</dbReference>
<sequence>MKKWLIWLGAAVGGLLVLLVVAAVIATMVIDPNDYRDDIQDAVRDATGRELHIDDELSLSFFPWLGIETGHIALGNAEGFEGDFFSLDAADIRLRLLPLIFRRQLEVAEIRVEGLRLNLAVNEEGVSNWDDLVADVDPEAVEEEAPEAAEFDLADLERVRIGGLRLIDAALSWNDQSTGMQAGISNWSLSLGEIRLGEPLAFSTALDFDLNEPALSGHFEGQARLIADLAGDGAIRIEAMQMALDAEGEPLPVSPLALRLDWRSLSLDPEAQRLVMEDMSGRIADMPFAGGLQIEQLDSDPLIRFELFSGDFPGSALMPFIQDGPEGLDLSGVETVNWRLAGGLDTAADRLTLDGFELRLDELTVEADGSVDALQSETPEAALSLSVSEFSPRALLTRIGLADMLPQTRDPDVLEHFALRAGIEHGREGLRLADLNIQLDETLIEGELVLPVLDPPALRFAFQIDAIDLDRYTEPDADEPPPEEGEPLDLDAIEIPADAIRGHDIEGSIRIGELGMAGITMTSVRAGVSIRDDVLRLSPISADLYGGTQTGELVVDASGEVPSIRFSEELAGVRIGDLLKDMFEMEQITGLANITMEVAGQGHTVGELRPTLNGNMRLRFEEGALEGVDVAYQVSQATVRFREAAKVREDRGRTPFSALGISGTVEDGELISDDFGMLVENFAIRGSGSLSLVDLSLDYNLRARILEDPPSELRADDFDVRGRELHFRVTGTVLAPRLRFDIESLLRDQAGEEVRERARDLEDRLRDRFQR</sequence>
<dbReference type="GO" id="GO:0090313">
    <property type="term" value="P:regulation of protein targeting to membrane"/>
    <property type="evidence" value="ECO:0007669"/>
    <property type="project" value="TreeGrafter"/>
</dbReference>
<dbReference type="Pfam" id="PF05170">
    <property type="entry name" value="AsmA"/>
    <property type="match status" value="2"/>
</dbReference>
<dbReference type="InterPro" id="IPR007844">
    <property type="entry name" value="AsmA"/>
</dbReference>
<dbReference type="RefSeq" id="WP_346052142.1">
    <property type="nucleotide sequence ID" value="NZ_JAYGII010000021.1"/>
</dbReference>
<evidence type="ECO:0000259" key="1">
    <source>
        <dbReference type="Pfam" id="PF05170"/>
    </source>
</evidence>
<organism evidence="2 3">
    <name type="scientific">Natronospira elongata</name>
    <dbReference type="NCBI Taxonomy" id="3110268"/>
    <lineage>
        <taxon>Bacteria</taxon>
        <taxon>Pseudomonadati</taxon>
        <taxon>Pseudomonadota</taxon>
        <taxon>Gammaproteobacteria</taxon>
        <taxon>Natronospirales</taxon>
        <taxon>Natronospiraceae</taxon>
        <taxon>Natronospira</taxon>
    </lineage>
</organism>